<evidence type="ECO:0000313" key="2">
    <source>
        <dbReference type="EMBL" id="ABS62977.1"/>
    </source>
</evidence>
<reference evidence="2 3" key="1">
    <citation type="journal article" date="2011" name="Stand. Genomic Sci.">
        <title>Complete genome sequence of Parvibaculum lavamentivorans type strain (DS-1(T)).</title>
        <authorList>
            <person name="Schleheck D."/>
            <person name="Weiss M."/>
            <person name="Pitluck S."/>
            <person name="Bruce D."/>
            <person name="Land M.L."/>
            <person name="Han S."/>
            <person name="Saunders E."/>
            <person name="Tapia R."/>
            <person name="Detter C."/>
            <person name="Brettin T."/>
            <person name="Han J."/>
            <person name="Woyke T."/>
            <person name="Goodwin L."/>
            <person name="Pennacchio L."/>
            <person name="Nolan M."/>
            <person name="Cook A.M."/>
            <person name="Kjelleberg S."/>
            <person name="Thomas T."/>
        </authorList>
    </citation>
    <scope>NUCLEOTIDE SEQUENCE [LARGE SCALE GENOMIC DNA]</scope>
    <source>
        <strain evidence="3">DS-1 / DSM 13023 / NCIMB 13966</strain>
    </source>
</reference>
<dbReference type="KEGG" id="pla:Plav_1357"/>
<dbReference type="PANTHER" id="PTHR48207">
    <property type="entry name" value="SUCCINATE--HYDROXYMETHYLGLUTARATE COA-TRANSFERASE"/>
    <property type="match status" value="1"/>
</dbReference>
<keyword evidence="3" id="KW-1185">Reference proteome</keyword>
<dbReference type="Gene3D" id="3.40.50.10540">
    <property type="entry name" value="Crotonobetainyl-coa:carnitine coa-transferase, domain 1"/>
    <property type="match status" value="2"/>
</dbReference>
<dbReference type="GO" id="GO:0008410">
    <property type="term" value="F:CoA-transferase activity"/>
    <property type="evidence" value="ECO:0007669"/>
    <property type="project" value="TreeGrafter"/>
</dbReference>
<dbReference type="PANTHER" id="PTHR48207:SF3">
    <property type="entry name" value="SUCCINATE--HYDROXYMETHYLGLUTARATE COA-TRANSFERASE"/>
    <property type="match status" value="1"/>
</dbReference>
<keyword evidence="1" id="KW-0808">Transferase</keyword>
<dbReference type="InterPro" id="IPR003673">
    <property type="entry name" value="CoA-Trfase_fam_III"/>
</dbReference>
<dbReference type="EMBL" id="CP000774">
    <property type="protein sequence ID" value="ABS62977.1"/>
    <property type="molecule type" value="Genomic_DNA"/>
</dbReference>
<evidence type="ECO:0000313" key="3">
    <source>
        <dbReference type="Proteomes" id="UP000006377"/>
    </source>
</evidence>
<dbReference type="SUPFAM" id="SSF89796">
    <property type="entry name" value="CoA-transferase family III (CaiB/BaiF)"/>
    <property type="match status" value="1"/>
</dbReference>
<proteinExistence type="predicted"/>
<evidence type="ECO:0000256" key="1">
    <source>
        <dbReference type="ARBA" id="ARBA00022679"/>
    </source>
</evidence>
<dbReference type="HOGENOM" id="CLU_033975_1_0_5"/>
<dbReference type="AlphaFoldDB" id="A7HSU4"/>
<name>A7HSU4_PARL1</name>
<dbReference type="InterPro" id="IPR050483">
    <property type="entry name" value="CoA-transferase_III_domain"/>
</dbReference>
<protein>
    <submittedName>
        <fullName evidence="2">L-carnitine dehydratase/bile acid-inducible protein F</fullName>
    </submittedName>
</protein>
<dbReference type="InterPro" id="IPR023606">
    <property type="entry name" value="CoA-Trfase_III_dom_1_sf"/>
</dbReference>
<gene>
    <name evidence="2" type="ordered locus">Plav_1357</name>
</gene>
<sequence>MTCWSSIARASLPGLYRREKTGKGGVVSTSLLANGLWSNSVWMQAVLCDADFSVRLRRGQRGALTELYKCRDGRWFMLALLNYAREWPLLAHCIGRSEWLDDPRFATPEARKANGAELVKLLEDIFVTADWQHWRECFVSAGITFGPIAQPSDHLECSQVAANGLLPEIAGTNGLRTVGSPISIKGEKKTAPRPAPGIGEHTRSILASCGFSEEEIRGMIASGAAAG</sequence>
<dbReference type="RefSeq" id="WP_012110252.1">
    <property type="nucleotide sequence ID" value="NC_009719.1"/>
</dbReference>
<dbReference type="Pfam" id="PF02515">
    <property type="entry name" value="CoA_transf_3"/>
    <property type="match status" value="1"/>
</dbReference>
<dbReference type="eggNOG" id="COG1804">
    <property type="taxonomic scope" value="Bacteria"/>
</dbReference>
<accession>A7HSU4</accession>
<organism evidence="2 3">
    <name type="scientific">Parvibaculum lavamentivorans (strain DS-1 / DSM 13023 / NCIMB 13966)</name>
    <dbReference type="NCBI Taxonomy" id="402881"/>
    <lineage>
        <taxon>Bacteria</taxon>
        <taxon>Pseudomonadati</taxon>
        <taxon>Pseudomonadota</taxon>
        <taxon>Alphaproteobacteria</taxon>
        <taxon>Hyphomicrobiales</taxon>
        <taxon>Parvibaculaceae</taxon>
        <taxon>Parvibaculum</taxon>
    </lineage>
</organism>
<dbReference type="Proteomes" id="UP000006377">
    <property type="component" value="Chromosome"/>
</dbReference>
<dbReference type="STRING" id="402881.Plav_1357"/>